<feature type="compositionally biased region" description="Pro residues" evidence="1">
    <location>
        <begin position="587"/>
        <end position="596"/>
    </location>
</feature>
<gene>
    <name evidence="2" type="ORF">Tco_0990722</name>
</gene>
<sequence length="596" mass="68588">MNPQETQQVVARDEKWVPSTERVKISSTNVRLETTMQQKEETFQVVIEVIKNSTCFKAFTITTKVPEIFMQQFLYTIKKVKDSESYEFLLANKKCIVDADVFRKIPNICPRVEGEELRYKMMMLLSPSLLTLDTKIDHKKERKSRRKTIPFPQFTKVIINHFLSQHKSLSKLQFQHYHTMKDDGIVRRLKFVRIKEDYQEYRRPIPDMMLNDKIKQSESYQMFIKYSSGRILPKKSRGKGSQGNKTADVSQESVDVSKESESKPAKKNTISKRTGRIPGVPDESIVISATSHEGTSTKPGVPDKEKVISEANVFLKWGSENQSEHFDDSQLNFDDKEMKDKDDESYKYKTLVRKDEDEEMTNAEVKESGNGDEENTDAAKTDAEKTKEVKDDAKKAELPPTSSSLSVSSVAKLENDVSELKKIDHSIKALATLKSQVPTVVVQYLRSKIDDDLQKVLQRYTADIIQKYSMKPAPESSKIQKPTIDLEQESEKSASEIRKIKKEQAEKQKIPIKNHKRQHDDDDDDDDNEDPSVDQTREPIEELIVEVVMDDAFNTAGEYVVRDDDKLHDTSKPKTNKTPNQDWFKQPPWPPNPNPE</sequence>
<comment type="caution">
    <text evidence="2">The sequence shown here is derived from an EMBL/GenBank/DDBJ whole genome shotgun (WGS) entry which is preliminary data.</text>
</comment>
<keyword evidence="3" id="KW-1185">Reference proteome</keyword>
<protein>
    <submittedName>
        <fullName evidence="2">Uncharacterized protein</fullName>
    </submittedName>
</protein>
<evidence type="ECO:0000256" key="1">
    <source>
        <dbReference type="SAM" id="MobiDB-lite"/>
    </source>
</evidence>
<feature type="compositionally biased region" description="Basic residues" evidence="1">
    <location>
        <begin position="265"/>
        <end position="275"/>
    </location>
</feature>
<reference evidence="2" key="2">
    <citation type="submission" date="2022-01" db="EMBL/GenBank/DDBJ databases">
        <authorList>
            <person name="Yamashiro T."/>
            <person name="Shiraishi A."/>
            <person name="Satake H."/>
            <person name="Nakayama K."/>
        </authorList>
    </citation>
    <scope>NUCLEOTIDE SEQUENCE</scope>
</reference>
<feature type="compositionally biased region" description="Basic and acidic residues" evidence="1">
    <location>
        <begin position="377"/>
        <end position="397"/>
    </location>
</feature>
<feature type="region of interest" description="Disordered" evidence="1">
    <location>
        <begin position="324"/>
        <end position="409"/>
    </location>
</feature>
<feature type="compositionally biased region" description="Basic and acidic residues" evidence="1">
    <location>
        <begin position="324"/>
        <end position="355"/>
    </location>
</feature>
<feature type="region of interest" description="Disordered" evidence="1">
    <location>
        <begin position="558"/>
        <end position="596"/>
    </location>
</feature>
<feature type="region of interest" description="Disordered" evidence="1">
    <location>
        <begin position="233"/>
        <end position="282"/>
    </location>
</feature>
<dbReference type="EMBL" id="BQNB010016777">
    <property type="protein sequence ID" value="GJT55668.1"/>
    <property type="molecule type" value="Genomic_DNA"/>
</dbReference>
<accession>A0ABQ5EY20</accession>
<feature type="compositionally biased region" description="Basic and acidic residues" evidence="1">
    <location>
        <begin position="255"/>
        <end position="264"/>
    </location>
</feature>
<organism evidence="2 3">
    <name type="scientific">Tanacetum coccineum</name>
    <dbReference type="NCBI Taxonomy" id="301880"/>
    <lineage>
        <taxon>Eukaryota</taxon>
        <taxon>Viridiplantae</taxon>
        <taxon>Streptophyta</taxon>
        <taxon>Embryophyta</taxon>
        <taxon>Tracheophyta</taxon>
        <taxon>Spermatophyta</taxon>
        <taxon>Magnoliopsida</taxon>
        <taxon>eudicotyledons</taxon>
        <taxon>Gunneridae</taxon>
        <taxon>Pentapetalae</taxon>
        <taxon>asterids</taxon>
        <taxon>campanulids</taxon>
        <taxon>Asterales</taxon>
        <taxon>Asteraceae</taxon>
        <taxon>Asteroideae</taxon>
        <taxon>Anthemideae</taxon>
        <taxon>Anthemidinae</taxon>
        <taxon>Tanacetum</taxon>
    </lineage>
</organism>
<reference evidence="2" key="1">
    <citation type="journal article" date="2022" name="Int. J. Mol. Sci.">
        <title>Draft Genome of Tanacetum Coccineum: Genomic Comparison of Closely Related Tanacetum-Family Plants.</title>
        <authorList>
            <person name="Yamashiro T."/>
            <person name="Shiraishi A."/>
            <person name="Nakayama K."/>
            <person name="Satake H."/>
        </authorList>
    </citation>
    <scope>NUCLEOTIDE SEQUENCE</scope>
</reference>
<feature type="compositionally biased region" description="Basic and acidic residues" evidence="1">
    <location>
        <begin position="560"/>
        <end position="572"/>
    </location>
</feature>
<feature type="compositionally biased region" description="Basic and acidic residues" evidence="1">
    <location>
        <begin position="489"/>
        <end position="509"/>
    </location>
</feature>
<evidence type="ECO:0000313" key="3">
    <source>
        <dbReference type="Proteomes" id="UP001151760"/>
    </source>
</evidence>
<proteinExistence type="predicted"/>
<evidence type="ECO:0000313" key="2">
    <source>
        <dbReference type="EMBL" id="GJT55668.1"/>
    </source>
</evidence>
<feature type="region of interest" description="Disordered" evidence="1">
    <location>
        <begin position="471"/>
        <end position="545"/>
    </location>
</feature>
<dbReference type="Proteomes" id="UP001151760">
    <property type="component" value="Unassembled WGS sequence"/>
</dbReference>
<name>A0ABQ5EY20_9ASTR</name>
<feature type="compositionally biased region" description="Acidic residues" evidence="1">
    <location>
        <begin position="521"/>
        <end position="532"/>
    </location>
</feature>